<evidence type="ECO:0000256" key="1">
    <source>
        <dbReference type="SAM" id="MobiDB-lite"/>
    </source>
</evidence>
<organism evidence="2 3">
    <name type="scientific">Ceriporiopsis subvermispora (strain B)</name>
    <name type="common">White-rot fungus</name>
    <name type="synonym">Gelatoporia subvermispora</name>
    <dbReference type="NCBI Taxonomy" id="914234"/>
    <lineage>
        <taxon>Eukaryota</taxon>
        <taxon>Fungi</taxon>
        <taxon>Dikarya</taxon>
        <taxon>Basidiomycota</taxon>
        <taxon>Agaricomycotina</taxon>
        <taxon>Agaricomycetes</taxon>
        <taxon>Polyporales</taxon>
        <taxon>Gelatoporiaceae</taxon>
        <taxon>Gelatoporia</taxon>
    </lineage>
</organism>
<name>M2QS08_CERS8</name>
<dbReference type="Proteomes" id="UP000016930">
    <property type="component" value="Unassembled WGS sequence"/>
</dbReference>
<evidence type="ECO:0000313" key="3">
    <source>
        <dbReference type="Proteomes" id="UP000016930"/>
    </source>
</evidence>
<evidence type="ECO:0000313" key="2">
    <source>
        <dbReference type="EMBL" id="EMD39873.1"/>
    </source>
</evidence>
<gene>
    <name evidence="2" type="ORF">CERSUDRAFT_92365</name>
</gene>
<dbReference type="HOGENOM" id="CLU_813797_0_0_1"/>
<accession>M2QS08</accession>
<reference evidence="2 3" key="1">
    <citation type="journal article" date="2012" name="Proc. Natl. Acad. Sci. U.S.A.">
        <title>Comparative genomics of Ceriporiopsis subvermispora and Phanerochaete chrysosporium provide insight into selective ligninolysis.</title>
        <authorList>
            <person name="Fernandez-Fueyo E."/>
            <person name="Ruiz-Duenas F.J."/>
            <person name="Ferreira P."/>
            <person name="Floudas D."/>
            <person name="Hibbett D.S."/>
            <person name="Canessa P."/>
            <person name="Larrondo L.F."/>
            <person name="James T.Y."/>
            <person name="Seelenfreund D."/>
            <person name="Lobos S."/>
            <person name="Polanco R."/>
            <person name="Tello M."/>
            <person name="Honda Y."/>
            <person name="Watanabe T."/>
            <person name="Watanabe T."/>
            <person name="Ryu J.S."/>
            <person name="Kubicek C.P."/>
            <person name="Schmoll M."/>
            <person name="Gaskell J."/>
            <person name="Hammel K.E."/>
            <person name="St John F.J."/>
            <person name="Vanden Wymelenberg A."/>
            <person name="Sabat G."/>
            <person name="Splinter BonDurant S."/>
            <person name="Syed K."/>
            <person name="Yadav J.S."/>
            <person name="Doddapaneni H."/>
            <person name="Subramanian V."/>
            <person name="Lavin J.L."/>
            <person name="Oguiza J.A."/>
            <person name="Perez G."/>
            <person name="Pisabarro A.G."/>
            <person name="Ramirez L."/>
            <person name="Santoyo F."/>
            <person name="Master E."/>
            <person name="Coutinho P.M."/>
            <person name="Henrissat B."/>
            <person name="Lombard V."/>
            <person name="Magnuson J.K."/>
            <person name="Kuees U."/>
            <person name="Hori C."/>
            <person name="Igarashi K."/>
            <person name="Samejima M."/>
            <person name="Held B.W."/>
            <person name="Barry K.W."/>
            <person name="LaButti K.M."/>
            <person name="Lapidus A."/>
            <person name="Lindquist E.A."/>
            <person name="Lucas S.M."/>
            <person name="Riley R."/>
            <person name="Salamov A.A."/>
            <person name="Hoffmeister D."/>
            <person name="Schwenk D."/>
            <person name="Hadar Y."/>
            <person name="Yarden O."/>
            <person name="de Vries R.P."/>
            <person name="Wiebenga A."/>
            <person name="Stenlid J."/>
            <person name="Eastwood D."/>
            <person name="Grigoriev I.V."/>
            <person name="Berka R.M."/>
            <person name="Blanchette R.A."/>
            <person name="Kersten P."/>
            <person name="Martinez A.T."/>
            <person name="Vicuna R."/>
            <person name="Cullen D."/>
        </authorList>
    </citation>
    <scope>NUCLEOTIDE SEQUENCE [LARGE SCALE GENOMIC DNA]</scope>
    <source>
        <strain evidence="2 3">B</strain>
    </source>
</reference>
<protein>
    <submittedName>
        <fullName evidence="2">Uncharacterized protein</fullName>
    </submittedName>
</protein>
<dbReference type="EMBL" id="KB445793">
    <property type="protein sequence ID" value="EMD39873.1"/>
    <property type="molecule type" value="Genomic_DNA"/>
</dbReference>
<feature type="region of interest" description="Disordered" evidence="1">
    <location>
        <begin position="1"/>
        <end position="47"/>
    </location>
</feature>
<feature type="region of interest" description="Disordered" evidence="1">
    <location>
        <begin position="229"/>
        <end position="257"/>
    </location>
</feature>
<feature type="region of interest" description="Disordered" evidence="1">
    <location>
        <begin position="308"/>
        <end position="330"/>
    </location>
</feature>
<dbReference type="OrthoDB" id="2755811at2759"/>
<proteinExistence type="predicted"/>
<dbReference type="AlphaFoldDB" id="M2QS08"/>
<sequence length="341" mass="37363">MVGVKAVSQPANEEAKASTNTKKKAVSMQAGAATQSSEDVSDKDKHPKARLEDLPFNVQDEWYWFGATYNKWAASCKNPFDITPENSRDAIKTIYYYNFGDRDTDGTGPPFTTKAPVVEYCRQHFNQYKNHMASTAVIALNAFFDHPNNASKAFTYLDGEAAVAGAFCSTLVMACFGVHFDKVDGAEDNIPLLCSEGTNLEPIGGLALAAASVERALEAYASGRVAFAEDEPDNTRRKSKKKKNSNSRPTVFCLGNDPQNSREDLYFSGNNYGDDVDDYADAIGEMDANQWKEVIELGMVHGSKYRRANLGSSESTGPATAPDSQPKQARKKIIIVSNLRM</sequence>
<feature type="compositionally biased region" description="Polar residues" evidence="1">
    <location>
        <begin position="310"/>
        <end position="327"/>
    </location>
</feature>
<keyword evidence="3" id="KW-1185">Reference proteome</keyword>